<protein>
    <submittedName>
        <fullName evidence="3">CPBP family glutamic-type intramembrane protease</fullName>
        <ecNumber evidence="3">3.4.-.-</ecNumber>
    </submittedName>
</protein>
<evidence type="ECO:0000313" key="3">
    <source>
        <dbReference type="EMBL" id="MDC0683611.1"/>
    </source>
</evidence>
<feature type="domain" description="CAAX prenyl protease 2/Lysostaphin resistance protein A-like" evidence="2">
    <location>
        <begin position="161"/>
        <end position="251"/>
    </location>
</feature>
<keyword evidence="3" id="KW-0645">Protease</keyword>
<dbReference type="Pfam" id="PF02517">
    <property type="entry name" value="Rce1-like"/>
    <property type="match status" value="1"/>
</dbReference>
<evidence type="ECO:0000256" key="1">
    <source>
        <dbReference type="SAM" id="Phobius"/>
    </source>
</evidence>
<reference evidence="3 4" key="1">
    <citation type="submission" date="2023-01" db="EMBL/GenBank/DDBJ databases">
        <title>Minimal conservation of predation-associated metabolite biosynthetic gene clusters underscores biosynthetic potential of Myxococcota including descriptions for ten novel species: Archangium lansinium sp. nov., Myxococcus landrumus sp. nov., Nannocystis bai.</title>
        <authorList>
            <person name="Ahearne A."/>
            <person name="Stevens C."/>
            <person name="Dowd S."/>
        </authorList>
    </citation>
    <scope>NUCLEOTIDE SEQUENCE [LARGE SCALE GENOMIC DNA]</scope>
    <source>
        <strain evidence="3 4">WIWO2</strain>
    </source>
</reference>
<dbReference type="EC" id="3.4.-.-" evidence="3"/>
<proteinExistence type="predicted"/>
<keyword evidence="1" id="KW-0812">Transmembrane</keyword>
<feature type="transmembrane region" description="Helical" evidence="1">
    <location>
        <begin position="152"/>
        <end position="174"/>
    </location>
</feature>
<feature type="transmembrane region" description="Helical" evidence="1">
    <location>
        <begin position="216"/>
        <end position="233"/>
    </location>
</feature>
<keyword evidence="3" id="KW-0378">Hydrolase</keyword>
<name>A0ABT5CAZ3_9BACT</name>
<dbReference type="InterPro" id="IPR003675">
    <property type="entry name" value="Rce1/LyrA-like_dom"/>
</dbReference>
<dbReference type="RefSeq" id="WP_272101745.1">
    <property type="nucleotide sequence ID" value="NZ_JAQNDK010000004.1"/>
</dbReference>
<dbReference type="GO" id="GO:0006508">
    <property type="term" value="P:proteolysis"/>
    <property type="evidence" value="ECO:0007669"/>
    <property type="project" value="UniProtKB-KW"/>
</dbReference>
<keyword evidence="4" id="KW-1185">Reference proteome</keyword>
<dbReference type="EMBL" id="JAQNDK010000004">
    <property type="protein sequence ID" value="MDC0683611.1"/>
    <property type="molecule type" value="Genomic_DNA"/>
</dbReference>
<feature type="transmembrane region" description="Helical" evidence="1">
    <location>
        <begin position="121"/>
        <end position="140"/>
    </location>
</feature>
<dbReference type="GO" id="GO:0008233">
    <property type="term" value="F:peptidase activity"/>
    <property type="evidence" value="ECO:0007669"/>
    <property type="project" value="UniProtKB-KW"/>
</dbReference>
<keyword evidence="1" id="KW-1133">Transmembrane helix</keyword>
<feature type="transmembrane region" description="Helical" evidence="1">
    <location>
        <begin position="67"/>
        <end position="98"/>
    </location>
</feature>
<feature type="transmembrane region" description="Helical" evidence="1">
    <location>
        <begin position="44"/>
        <end position="60"/>
    </location>
</feature>
<keyword evidence="1" id="KW-0472">Membrane</keyword>
<gene>
    <name evidence="3" type="ORF">POL72_38130</name>
</gene>
<evidence type="ECO:0000313" key="4">
    <source>
        <dbReference type="Proteomes" id="UP001217485"/>
    </source>
</evidence>
<accession>A0ABT5CAZ3</accession>
<organism evidence="3 4">
    <name type="scientific">Sorangium atrum</name>
    <dbReference type="NCBI Taxonomy" id="2995308"/>
    <lineage>
        <taxon>Bacteria</taxon>
        <taxon>Pseudomonadati</taxon>
        <taxon>Myxococcota</taxon>
        <taxon>Polyangia</taxon>
        <taxon>Polyangiales</taxon>
        <taxon>Polyangiaceae</taxon>
        <taxon>Sorangium</taxon>
    </lineage>
</organism>
<evidence type="ECO:0000259" key="2">
    <source>
        <dbReference type="Pfam" id="PF02517"/>
    </source>
</evidence>
<dbReference type="Proteomes" id="UP001217485">
    <property type="component" value="Unassembled WGS sequence"/>
</dbReference>
<sequence length="262" mass="26804">MQEPTSAFSEPKARADRALSLVSLGLLALQAALDAPAFPKATLAAAAAAALVALLAARVAQGPARAVAALVACIVVAMRLGVVWQLAMVLALAAYAGLSRLAPALRPPEGWRAAGGLPKRWTALVGGVTPVALVGWLAFARPDLRDITGSELLQVSTPVLIAGGAVFAVLNATLEEVIWRGVLQPSLAAAWGARVAVVLQAASFGAQHAHGFPRGLLGVFLAGSWAVMLGLLRQRSRGLLAPVLAHIVADATIAALVIGMLR</sequence>
<comment type="caution">
    <text evidence="3">The sequence shown here is derived from an EMBL/GenBank/DDBJ whole genome shotgun (WGS) entry which is preliminary data.</text>
</comment>
<feature type="transmembrane region" description="Helical" evidence="1">
    <location>
        <begin position="239"/>
        <end position="261"/>
    </location>
</feature>